<dbReference type="InterPro" id="IPR050090">
    <property type="entry name" value="Tyrosine_recombinase_XerCD"/>
</dbReference>
<keyword evidence="9" id="KW-1185">Reference proteome</keyword>
<evidence type="ECO:0000313" key="8">
    <source>
        <dbReference type="EMBL" id="WDI30265.1"/>
    </source>
</evidence>
<dbReference type="GO" id="GO:0003677">
    <property type="term" value="F:DNA binding"/>
    <property type="evidence" value="ECO:0007669"/>
    <property type="project" value="UniProtKB-UniRule"/>
</dbReference>
<comment type="similarity">
    <text evidence="1">Belongs to the 'phage' integrase family.</text>
</comment>
<dbReference type="GO" id="GO:0015074">
    <property type="term" value="P:DNA integration"/>
    <property type="evidence" value="ECO:0007669"/>
    <property type="project" value="UniProtKB-KW"/>
</dbReference>
<dbReference type="InterPro" id="IPR010998">
    <property type="entry name" value="Integrase_recombinase_N"/>
</dbReference>
<dbReference type="PROSITE" id="PS51898">
    <property type="entry name" value="TYR_RECOMBINASE"/>
    <property type="match status" value="1"/>
</dbReference>
<dbReference type="InterPro" id="IPR011010">
    <property type="entry name" value="DNA_brk_join_enz"/>
</dbReference>
<protein>
    <submittedName>
        <fullName evidence="8">Site-specific integrase</fullName>
    </submittedName>
</protein>
<accession>A0AAF0CB88</accession>
<gene>
    <name evidence="8" type="ORF">PUV54_09870</name>
</gene>
<evidence type="ECO:0000313" key="9">
    <source>
        <dbReference type="Proteomes" id="UP001214043"/>
    </source>
</evidence>
<dbReference type="KEGG" id="hfl:PUV54_09870"/>
<evidence type="ECO:0000256" key="4">
    <source>
        <dbReference type="ARBA" id="ARBA00023172"/>
    </source>
</evidence>
<keyword evidence="4" id="KW-0233">DNA recombination</keyword>
<sequence length="361" mass="41306">MPKRNPENERIKRRYIQHLQRARGYSEATILTAAASIDRFIAMNGHKSLKKFHIQQAVAFRERFEEETNPKTGKLLSKSTISTTLKALRDFFTWLAEQPGYKSRIKFSDAAYFTPSLHDERIARSTRRQFIPTLAQIHKVIHGMPTSTIVERRNRALIALTILVSPRDGAAASLRLKHIDMEKRVVFQDGAEVNTKFRKTIKAGFYPIGGDAEQFVAEWVAELRDDLGFGPDDPLFPKTKRSLDRDGRFEYVALDRAPWRNTASIRKVFRKAFESVGLPYASPHSFRHTLGRLAFEKNLTIAQLKAWSQNLGHEEIMTTATNYAKMSEDEQLQVLASIGEGDRRGDDQDVIKELKKLAARY</sequence>
<feature type="domain" description="Core-binding (CB)" evidence="7">
    <location>
        <begin position="6"/>
        <end position="96"/>
    </location>
</feature>
<dbReference type="PANTHER" id="PTHR30349">
    <property type="entry name" value="PHAGE INTEGRASE-RELATED"/>
    <property type="match status" value="1"/>
</dbReference>
<feature type="domain" description="Tyr recombinase" evidence="6">
    <location>
        <begin position="126"/>
        <end position="336"/>
    </location>
</feature>
<evidence type="ECO:0000256" key="5">
    <source>
        <dbReference type="PROSITE-ProRule" id="PRU01248"/>
    </source>
</evidence>
<reference evidence="8" key="1">
    <citation type="submission" date="2023-02" db="EMBL/GenBank/DDBJ databases">
        <title>Genome sequence of Hyphococcus flavus.</title>
        <authorList>
            <person name="Rong J.-C."/>
            <person name="Zhao Q."/>
            <person name="Yi M."/>
            <person name="Wu J.-Y."/>
        </authorList>
    </citation>
    <scope>NUCLEOTIDE SEQUENCE</scope>
    <source>
        <strain evidence="8">MCCC 1K03223</strain>
    </source>
</reference>
<dbReference type="SUPFAM" id="SSF56349">
    <property type="entry name" value="DNA breaking-rejoining enzymes"/>
    <property type="match status" value="1"/>
</dbReference>
<dbReference type="InterPro" id="IPR002104">
    <property type="entry name" value="Integrase_catalytic"/>
</dbReference>
<dbReference type="PROSITE" id="PS51900">
    <property type="entry name" value="CB"/>
    <property type="match status" value="1"/>
</dbReference>
<dbReference type="Gene3D" id="1.10.443.10">
    <property type="entry name" value="Intergrase catalytic core"/>
    <property type="match status" value="1"/>
</dbReference>
<evidence type="ECO:0000256" key="3">
    <source>
        <dbReference type="ARBA" id="ARBA00023125"/>
    </source>
</evidence>
<dbReference type="InterPro" id="IPR004107">
    <property type="entry name" value="Integrase_SAM-like_N"/>
</dbReference>
<organism evidence="8 9">
    <name type="scientific">Hyphococcus flavus</name>
    <dbReference type="NCBI Taxonomy" id="1866326"/>
    <lineage>
        <taxon>Bacteria</taxon>
        <taxon>Pseudomonadati</taxon>
        <taxon>Pseudomonadota</taxon>
        <taxon>Alphaproteobacteria</taxon>
        <taxon>Parvularculales</taxon>
        <taxon>Parvularculaceae</taxon>
        <taxon>Hyphococcus</taxon>
    </lineage>
</organism>
<dbReference type="EMBL" id="CP118166">
    <property type="protein sequence ID" value="WDI30265.1"/>
    <property type="molecule type" value="Genomic_DNA"/>
</dbReference>
<dbReference type="InterPro" id="IPR044068">
    <property type="entry name" value="CB"/>
</dbReference>
<dbReference type="CDD" id="cd00397">
    <property type="entry name" value="DNA_BRE_C"/>
    <property type="match status" value="1"/>
</dbReference>
<dbReference type="Pfam" id="PF02899">
    <property type="entry name" value="Phage_int_SAM_1"/>
    <property type="match status" value="1"/>
</dbReference>
<dbReference type="Pfam" id="PF00589">
    <property type="entry name" value="Phage_integrase"/>
    <property type="match status" value="1"/>
</dbReference>
<evidence type="ECO:0000256" key="2">
    <source>
        <dbReference type="ARBA" id="ARBA00022908"/>
    </source>
</evidence>
<dbReference type="PANTHER" id="PTHR30349:SF41">
    <property type="entry name" value="INTEGRASE_RECOMBINASE PROTEIN MJ0367-RELATED"/>
    <property type="match status" value="1"/>
</dbReference>
<keyword evidence="2" id="KW-0229">DNA integration</keyword>
<name>A0AAF0CB88_9PROT</name>
<evidence type="ECO:0000256" key="1">
    <source>
        <dbReference type="ARBA" id="ARBA00008857"/>
    </source>
</evidence>
<dbReference type="Proteomes" id="UP001214043">
    <property type="component" value="Chromosome"/>
</dbReference>
<proteinExistence type="inferred from homology"/>
<dbReference type="RefSeq" id="WP_274492061.1">
    <property type="nucleotide sequence ID" value="NZ_CP118166.1"/>
</dbReference>
<keyword evidence="3 5" id="KW-0238">DNA-binding</keyword>
<evidence type="ECO:0000259" key="7">
    <source>
        <dbReference type="PROSITE" id="PS51900"/>
    </source>
</evidence>
<dbReference type="AlphaFoldDB" id="A0AAF0CB88"/>
<dbReference type="GO" id="GO:0006310">
    <property type="term" value="P:DNA recombination"/>
    <property type="evidence" value="ECO:0007669"/>
    <property type="project" value="UniProtKB-KW"/>
</dbReference>
<dbReference type="InterPro" id="IPR013762">
    <property type="entry name" value="Integrase-like_cat_sf"/>
</dbReference>
<evidence type="ECO:0000259" key="6">
    <source>
        <dbReference type="PROSITE" id="PS51898"/>
    </source>
</evidence>
<dbReference type="Gene3D" id="1.10.150.130">
    <property type="match status" value="1"/>
</dbReference>